<dbReference type="Gene3D" id="3.20.20.370">
    <property type="entry name" value="Glycoside hydrolase/deacetylase"/>
    <property type="match status" value="1"/>
</dbReference>
<comment type="caution">
    <text evidence="3">The sequence shown here is derived from an EMBL/GenBank/DDBJ whole genome shotgun (WGS) entry which is preliminary data.</text>
</comment>
<evidence type="ECO:0000313" key="3">
    <source>
        <dbReference type="EMBL" id="EKY28695.1"/>
    </source>
</evidence>
<feature type="coiled-coil region" evidence="1">
    <location>
        <begin position="91"/>
        <end position="118"/>
    </location>
</feature>
<sequence length="157" mass="17836">MLKRIVREGNAVGNHGYSHRYDILYPNRVADPQAFMNDIKKSEAVLKSVLGEDFNTRVLRMPGGHASWDTKALDEVLEREGYTYVDWNSLNGDAEENNRSEEELIGELKQTVSDLEGNNDTLVVLMHDKVGKENTAKTLQEAIDYLKSLGYEFKTLK</sequence>
<dbReference type="HOGENOM" id="CLU_141501_0_0_9"/>
<protein>
    <recommendedName>
        <fullName evidence="2">NodB homology domain-containing protein</fullName>
    </recommendedName>
</protein>
<dbReference type="Proteomes" id="UP000010420">
    <property type="component" value="Unassembled WGS sequence"/>
</dbReference>
<dbReference type="Pfam" id="PF01522">
    <property type="entry name" value="Polysacc_deac_1"/>
    <property type="match status" value="1"/>
</dbReference>
<dbReference type="EMBL" id="AMEZ01000020">
    <property type="protein sequence ID" value="EKY28695.1"/>
    <property type="molecule type" value="Genomic_DNA"/>
</dbReference>
<dbReference type="GO" id="GO:0016810">
    <property type="term" value="F:hydrolase activity, acting on carbon-nitrogen (but not peptide) bonds"/>
    <property type="evidence" value="ECO:0007669"/>
    <property type="project" value="InterPro"/>
</dbReference>
<evidence type="ECO:0000313" key="4">
    <source>
        <dbReference type="Proteomes" id="UP000010420"/>
    </source>
</evidence>
<dbReference type="PANTHER" id="PTHR10587">
    <property type="entry name" value="GLYCOSYL TRANSFERASE-RELATED"/>
    <property type="match status" value="1"/>
</dbReference>
<dbReference type="PROSITE" id="PS51677">
    <property type="entry name" value="NODB"/>
    <property type="match status" value="1"/>
</dbReference>
<dbReference type="GO" id="GO:0005975">
    <property type="term" value="P:carbohydrate metabolic process"/>
    <property type="evidence" value="ECO:0007669"/>
    <property type="project" value="InterPro"/>
</dbReference>
<dbReference type="InterPro" id="IPR002509">
    <property type="entry name" value="NODB_dom"/>
</dbReference>
<dbReference type="PANTHER" id="PTHR10587:SF125">
    <property type="entry name" value="POLYSACCHARIDE DEACETYLASE YHEN-RELATED"/>
    <property type="match status" value="1"/>
</dbReference>
<dbReference type="eggNOG" id="COG0726">
    <property type="taxonomic scope" value="Bacteria"/>
</dbReference>
<feature type="domain" description="NodB homology" evidence="2">
    <location>
        <begin position="1"/>
        <end position="154"/>
    </location>
</feature>
<keyword evidence="1" id="KW-0175">Coiled coil</keyword>
<gene>
    <name evidence="3" type="ORF">HMPREF0216_00617</name>
</gene>
<name>L1QLV3_9CLOT</name>
<reference evidence="3 4" key="1">
    <citation type="submission" date="2012-05" db="EMBL/GenBank/DDBJ databases">
        <authorList>
            <person name="Weinstock G."/>
            <person name="Sodergren E."/>
            <person name="Lobos E.A."/>
            <person name="Fulton L."/>
            <person name="Fulton R."/>
            <person name="Courtney L."/>
            <person name="Fronick C."/>
            <person name="O'Laughlin M."/>
            <person name="Godfrey J."/>
            <person name="Wilson R.M."/>
            <person name="Miner T."/>
            <person name="Farmer C."/>
            <person name="Delehaunty K."/>
            <person name="Cordes M."/>
            <person name="Minx P."/>
            <person name="Tomlinson C."/>
            <person name="Chen J."/>
            <person name="Wollam A."/>
            <person name="Pepin K.H."/>
            <person name="Bhonagiri V."/>
            <person name="Zhang X."/>
            <person name="Suruliraj S."/>
            <person name="Warren W."/>
            <person name="Mitreva M."/>
            <person name="Mardis E.R."/>
            <person name="Wilson R.K."/>
        </authorList>
    </citation>
    <scope>NUCLEOTIDE SEQUENCE [LARGE SCALE GENOMIC DNA]</scope>
    <source>
        <strain evidence="3 4">DSM 1785</strain>
    </source>
</reference>
<dbReference type="STRING" id="545697.HMPREF0216_00617"/>
<accession>L1QLV3</accession>
<dbReference type="InterPro" id="IPR050248">
    <property type="entry name" value="Polysacc_deacetylase_ArnD"/>
</dbReference>
<proteinExistence type="predicted"/>
<keyword evidence="4" id="KW-1185">Reference proteome</keyword>
<dbReference type="InterPro" id="IPR011330">
    <property type="entry name" value="Glyco_hydro/deAcase_b/a-brl"/>
</dbReference>
<organism evidence="3 4">
    <name type="scientific">Clostridium celatum DSM 1785</name>
    <dbReference type="NCBI Taxonomy" id="545697"/>
    <lineage>
        <taxon>Bacteria</taxon>
        <taxon>Bacillati</taxon>
        <taxon>Bacillota</taxon>
        <taxon>Clostridia</taxon>
        <taxon>Eubacteriales</taxon>
        <taxon>Clostridiaceae</taxon>
        <taxon>Clostridium</taxon>
    </lineage>
</organism>
<dbReference type="PATRIC" id="fig|545697.3.peg.611"/>
<dbReference type="SUPFAM" id="SSF88713">
    <property type="entry name" value="Glycoside hydrolase/deacetylase"/>
    <property type="match status" value="1"/>
</dbReference>
<evidence type="ECO:0000256" key="1">
    <source>
        <dbReference type="SAM" id="Coils"/>
    </source>
</evidence>
<dbReference type="AlphaFoldDB" id="L1QLV3"/>
<evidence type="ECO:0000259" key="2">
    <source>
        <dbReference type="PROSITE" id="PS51677"/>
    </source>
</evidence>